<feature type="non-terminal residue" evidence="2">
    <location>
        <position position="1"/>
    </location>
</feature>
<feature type="region of interest" description="Disordered" evidence="1">
    <location>
        <begin position="189"/>
        <end position="252"/>
    </location>
</feature>
<feature type="compositionally biased region" description="Basic and acidic residues" evidence="1">
    <location>
        <begin position="19"/>
        <end position="34"/>
    </location>
</feature>
<name>A0ABQ5FPL5_9ASTR</name>
<sequence length="252" mass="27312">FFTTKPYACEPSSLPKYPPSKEMDAKLRDEEARRLRAAGKSHADGVKKTRTRERSARAMPAPEANAELQSNLDRRRLITHANAKSKSEKFPPPHQDGTLGYPLGSSQHMHMDPSFDPPDVPFSSNFSYGKAPIQTWSGPLVDSAASRKKHGDSTSKSSKYKVSGSLSLLCCCWLFQNCFGGGRQGPTTPLLGPPPRHHGPMDSRLGDLGGPHSPFGAPHPPGPPGHFHPPGPPGHFRPPTPHGYPGPPPPEY</sequence>
<feature type="compositionally biased region" description="Basic and acidic residues" evidence="1">
    <location>
        <begin position="41"/>
        <end position="56"/>
    </location>
</feature>
<organism evidence="2 3">
    <name type="scientific">Tanacetum coccineum</name>
    <dbReference type="NCBI Taxonomy" id="301880"/>
    <lineage>
        <taxon>Eukaryota</taxon>
        <taxon>Viridiplantae</taxon>
        <taxon>Streptophyta</taxon>
        <taxon>Embryophyta</taxon>
        <taxon>Tracheophyta</taxon>
        <taxon>Spermatophyta</taxon>
        <taxon>Magnoliopsida</taxon>
        <taxon>eudicotyledons</taxon>
        <taxon>Gunneridae</taxon>
        <taxon>Pentapetalae</taxon>
        <taxon>asterids</taxon>
        <taxon>campanulids</taxon>
        <taxon>Asterales</taxon>
        <taxon>Asteraceae</taxon>
        <taxon>Asteroideae</taxon>
        <taxon>Anthemideae</taxon>
        <taxon>Anthemidinae</taxon>
        <taxon>Tanacetum</taxon>
    </lineage>
</organism>
<evidence type="ECO:0000256" key="1">
    <source>
        <dbReference type="SAM" id="MobiDB-lite"/>
    </source>
</evidence>
<evidence type="ECO:0000313" key="2">
    <source>
        <dbReference type="EMBL" id="GJT65230.1"/>
    </source>
</evidence>
<gene>
    <name evidence="2" type="ORF">Tco_1016710</name>
</gene>
<dbReference type="EMBL" id="BQNB010017615">
    <property type="protein sequence ID" value="GJT65230.1"/>
    <property type="molecule type" value="Genomic_DNA"/>
</dbReference>
<evidence type="ECO:0000313" key="3">
    <source>
        <dbReference type="Proteomes" id="UP001151760"/>
    </source>
</evidence>
<protein>
    <submittedName>
        <fullName evidence="2">Uncharacterized protein</fullName>
    </submittedName>
</protein>
<accession>A0ABQ5FPL5</accession>
<feature type="region of interest" description="Disordered" evidence="1">
    <location>
        <begin position="1"/>
        <end position="123"/>
    </location>
</feature>
<proteinExistence type="predicted"/>
<reference evidence="2" key="1">
    <citation type="journal article" date="2022" name="Int. J. Mol. Sci.">
        <title>Draft Genome of Tanacetum Coccineum: Genomic Comparison of Closely Related Tanacetum-Family Plants.</title>
        <authorList>
            <person name="Yamashiro T."/>
            <person name="Shiraishi A."/>
            <person name="Nakayama K."/>
            <person name="Satake H."/>
        </authorList>
    </citation>
    <scope>NUCLEOTIDE SEQUENCE</scope>
</reference>
<feature type="compositionally biased region" description="Pro residues" evidence="1">
    <location>
        <begin position="217"/>
        <end position="252"/>
    </location>
</feature>
<reference evidence="2" key="2">
    <citation type="submission" date="2022-01" db="EMBL/GenBank/DDBJ databases">
        <authorList>
            <person name="Yamashiro T."/>
            <person name="Shiraishi A."/>
            <person name="Satake H."/>
            <person name="Nakayama K."/>
        </authorList>
    </citation>
    <scope>NUCLEOTIDE SEQUENCE</scope>
</reference>
<keyword evidence="3" id="KW-1185">Reference proteome</keyword>
<dbReference type="Proteomes" id="UP001151760">
    <property type="component" value="Unassembled WGS sequence"/>
</dbReference>
<comment type="caution">
    <text evidence="2">The sequence shown here is derived from an EMBL/GenBank/DDBJ whole genome shotgun (WGS) entry which is preliminary data.</text>
</comment>